<dbReference type="InterPro" id="IPR029479">
    <property type="entry name" value="Nitroreductase"/>
</dbReference>
<evidence type="ECO:0000313" key="4">
    <source>
        <dbReference type="EMBL" id="PQM30564.1"/>
    </source>
</evidence>
<dbReference type="EC" id="1.-.-.-" evidence="4"/>
<dbReference type="InterPro" id="IPR000415">
    <property type="entry name" value="Nitroreductase-like"/>
</dbReference>
<dbReference type="PANTHER" id="PTHR43673">
    <property type="entry name" value="NAD(P)H NITROREDUCTASE YDGI-RELATED"/>
    <property type="match status" value="1"/>
</dbReference>
<dbReference type="STRING" id="2138.SMSRO_v1c03220"/>
<evidence type="ECO:0000256" key="2">
    <source>
        <dbReference type="ARBA" id="ARBA00023002"/>
    </source>
</evidence>
<reference evidence="4 5" key="1">
    <citation type="journal article" date="2015" name="MBio">
        <title>Genome sequence of the Drosophila melanogaster male-killing Spiroplasma strain MSRO endosymbiont.</title>
        <authorList>
            <person name="Paredes J.C."/>
            <person name="Herren J.K."/>
            <person name="Schupfer F."/>
            <person name="Marin R."/>
            <person name="Claverol S."/>
            <person name="Kuo C.H."/>
            <person name="Lemaitre B."/>
            <person name="Beven L."/>
        </authorList>
    </citation>
    <scope>NUCLEOTIDE SEQUENCE [LARGE SCALE GENOMIC DNA]</scope>
    <source>
        <strain evidence="4 5">MSRO</strain>
    </source>
</reference>
<name>A0A2P6FB04_9MOLU</name>
<organism evidence="4 5">
    <name type="scientific">Spiroplasma poulsonii</name>
    <dbReference type="NCBI Taxonomy" id="2138"/>
    <lineage>
        <taxon>Bacteria</taxon>
        <taxon>Bacillati</taxon>
        <taxon>Mycoplasmatota</taxon>
        <taxon>Mollicutes</taxon>
        <taxon>Entomoplasmatales</taxon>
        <taxon>Spiroplasmataceae</taxon>
        <taxon>Spiroplasma</taxon>
    </lineage>
</organism>
<proteinExistence type="inferred from homology"/>
<keyword evidence="5" id="KW-1185">Reference proteome</keyword>
<evidence type="ECO:0000256" key="1">
    <source>
        <dbReference type="ARBA" id="ARBA00007118"/>
    </source>
</evidence>
<feature type="domain" description="Nitroreductase" evidence="3">
    <location>
        <begin position="9"/>
        <end position="159"/>
    </location>
</feature>
<protein>
    <submittedName>
        <fullName evidence="4">NAD(P)H nitroreductase</fullName>
        <ecNumber evidence="4">1.-.-.-</ecNumber>
    </submittedName>
</protein>
<dbReference type="Pfam" id="PF00881">
    <property type="entry name" value="Nitroreductase"/>
    <property type="match status" value="1"/>
</dbReference>
<dbReference type="SUPFAM" id="SSF55469">
    <property type="entry name" value="FMN-dependent nitroreductase-like"/>
    <property type="match status" value="1"/>
</dbReference>
<keyword evidence="2 4" id="KW-0560">Oxidoreductase</keyword>
<comment type="similarity">
    <text evidence="1">Belongs to the nitroreductase family.</text>
</comment>
<dbReference type="PANTHER" id="PTHR43673:SF10">
    <property type="entry name" value="NADH DEHYDROGENASE_NAD(P)H NITROREDUCTASE XCC3605-RELATED"/>
    <property type="match status" value="1"/>
</dbReference>
<dbReference type="GO" id="GO:0016491">
    <property type="term" value="F:oxidoreductase activity"/>
    <property type="evidence" value="ECO:0007669"/>
    <property type="project" value="UniProtKB-KW"/>
</dbReference>
<evidence type="ECO:0000313" key="5">
    <source>
        <dbReference type="Proteomes" id="UP000031565"/>
    </source>
</evidence>
<dbReference type="EMBL" id="JTLV02000001">
    <property type="protein sequence ID" value="PQM30564.1"/>
    <property type="molecule type" value="Genomic_DNA"/>
</dbReference>
<accession>A0A2P6FB04</accession>
<dbReference type="Gene3D" id="3.40.109.10">
    <property type="entry name" value="NADH Oxidase"/>
    <property type="match status" value="1"/>
</dbReference>
<comment type="caution">
    <text evidence="4">The sequence shown here is derived from an EMBL/GenBank/DDBJ whole genome shotgun (WGS) entry which is preliminary data.</text>
</comment>
<evidence type="ECO:0000259" key="3">
    <source>
        <dbReference type="Pfam" id="PF00881"/>
    </source>
</evidence>
<sequence>MSVQQAAQFRKAIKIYDKTKTISDAHLKTILTTGALAPSSNGLEPVKVIIIKDQKLKEQAALNCFMAGNQQKVKDVPVLALLLGSNGDYLTSEEFLTKRLGRIFEGEALTNNVKGMSNYLKTCLSPDMFSDEQTHIVASFLALQAADLKIGSSIMGGVTPTQAIPFF</sequence>
<dbReference type="AlphaFoldDB" id="A0A2P6FB04"/>
<dbReference type="Proteomes" id="UP000031565">
    <property type="component" value="Unassembled WGS sequence"/>
</dbReference>
<dbReference type="RefSeq" id="WP_227991351.1">
    <property type="nucleotide sequence ID" value="NZ_CM020866.1"/>
</dbReference>
<gene>
    <name evidence="4" type="ORF">SMSRO_SF003410</name>
</gene>